<keyword evidence="2" id="KW-0677">Repeat</keyword>
<organism evidence="7">
    <name type="scientific">Homalodisca liturata</name>
    <dbReference type="NCBI Taxonomy" id="320908"/>
    <lineage>
        <taxon>Eukaryota</taxon>
        <taxon>Metazoa</taxon>
        <taxon>Ecdysozoa</taxon>
        <taxon>Arthropoda</taxon>
        <taxon>Hexapoda</taxon>
        <taxon>Insecta</taxon>
        <taxon>Pterygota</taxon>
        <taxon>Neoptera</taxon>
        <taxon>Paraneoptera</taxon>
        <taxon>Hemiptera</taxon>
        <taxon>Auchenorrhyncha</taxon>
        <taxon>Membracoidea</taxon>
        <taxon>Cicadellidae</taxon>
        <taxon>Cicadellinae</taxon>
        <taxon>Proconiini</taxon>
        <taxon>Homalodisca</taxon>
    </lineage>
</organism>
<dbReference type="GO" id="GO:0000981">
    <property type="term" value="F:DNA-binding transcription factor activity, RNA polymerase II-specific"/>
    <property type="evidence" value="ECO:0007669"/>
    <property type="project" value="TreeGrafter"/>
</dbReference>
<dbReference type="SUPFAM" id="SSF57667">
    <property type="entry name" value="beta-beta-alpha zinc fingers"/>
    <property type="match status" value="2"/>
</dbReference>
<proteinExistence type="predicted"/>
<keyword evidence="1" id="KW-0479">Metal-binding</keyword>
<dbReference type="Gene3D" id="3.30.160.60">
    <property type="entry name" value="Classic Zinc Finger"/>
    <property type="match status" value="2"/>
</dbReference>
<evidence type="ECO:0000256" key="2">
    <source>
        <dbReference type="ARBA" id="ARBA00022737"/>
    </source>
</evidence>
<dbReference type="PANTHER" id="PTHR24379:SF127">
    <property type="entry name" value="BLOODY FINGERS-RELATED"/>
    <property type="match status" value="1"/>
</dbReference>
<accession>A0A1B6I8T1</accession>
<evidence type="ECO:0000259" key="6">
    <source>
        <dbReference type="PROSITE" id="PS50157"/>
    </source>
</evidence>
<sequence length="312" mass="35427">SAESETRKPDVEIDFGDFKTTFIGWGNVEDPRDGPLNNSEDDVVEVGTTEMKSSAADESGERCYKCSFCQRSYTRKCGLISHQRIAHVDVQKRLERYKGRVRRVGLKKNAQPENNRETERVKCGICSLPFDSDRLLKKHLRFHRSVSITVGAQSAGSVACTLNNADCRQNDKLVTYMFEHTSKADYRCLKCDMFHSIECLQNVECLQRHVLDTHNCAVSEGVLESSRDQEQHEESCNSLPKKMVQCPLCKKTFDADSLRVHSLAHSHEKPLRCDYCNVAFISATYFFKHLREVPGTCDFKTGRPPATLEAEC</sequence>
<dbReference type="InterPro" id="IPR036236">
    <property type="entry name" value="Znf_C2H2_sf"/>
</dbReference>
<feature type="domain" description="C2H2-type" evidence="6">
    <location>
        <begin position="64"/>
        <end position="92"/>
    </location>
</feature>
<dbReference type="PROSITE" id="PS00028">
    <property type="entry name" value="ZINC_FINGER_C2H2_1"/>
    <property type="match status" value="2"/>
</dbReference>
<dbReference type="GO" id="GO:0000977">
    <property type="term" value="F:RNA polymerase II transcription regulatory region sequence-specific DNA binding"/>
    <property type="evidence" value="ECO:0007669"/>
    <property type="project" value="TreeGrafter"/>
</dbReference>
<dbReference type="SMART" id="SM00355">
    <property type="entry name" value="ZnF_C2H2"/>
    <property type="match status" value="5"/>
</dbReference>
<protein>
    <recommendedName>
        <fullName evidence="6">C2H2-type domain-containing protein</fullName>
    </recommendedName>
</protein>
<dbReference type="PROSITE" id="PS50157">
    <property type="entry name" value="ZINC_FINGER_C2H2_2"/>
    <property type="match status" value="1"/>
</dbReference>
<dbReference type="GO" id="GO:0008270">
    <property type="term" value="F:zinc ion binding"/>
    <property type="evidence" value="ECO:0007669"/>
    <property type="project" value="UniProtKB-KW"/>
</dbReference>
<dbReference type="PANTHER" id="PTHR24379">
    <property type="entry name" value="KRAB AND ZINC FINGER DOMAIN-CONTAINING"/>
    <property type="match status" value="1"/>
</dbReference>
<evidence type="ECO:0000256" key="1">
    <source>
        <dbReference type="ARBA" id="ARBA00022723"/>
    </source>
</evidence>
<evidence type="ECO:0000256" key="4">
    <source>
        <dbReference type="ARBA" id="ARBA00022833"/>
    </source>
</evidence>
<evidence type="ECO:0000256" key="5">
    <source>
        <dbReference type="PROSITE-ProRule" id="PRU00042"/>
    </source>
</evidence>
<dbReference type="Pfam" id="PF00096">
    <property type="entry name" value="zf-C2H2"/>
    <property type="match status" value="1"/>
</dbReference>
<dbReference type="EMBL" id="GECU01024387">
    <property type="protein sequence ID" value="JAS83319.1"/>
    <property type="molecule type" value="Transcribed_RNA"/>
</dbReference>
<keyword evidence="3 5" id="KW-0863">Zinc-finger</keyword>
<reference evidence="7" key="1">
    <citation type="submission" date="2015-11" db="EMBL/GenBank/DDBJ databases">
        <title>De novo transcriptome assembly of four potential Pierce s Disease insect vectors from Arizona vineyards.</title>
        <authorList>
            <person name="Tassone E.E."/>
        </authorList>
    </citation>
    <scope>NUCLEOTIDE SEQUENCE</scope>
</reference>
<gene>
    <name evidence="7" type="ORF">g.6417</name>
</gene>
<feature type="non-terminal residue" evidence="7">
    <location>
        <position position="1"/>
    </location>
</feature>
<dbReference type="GO" id="GO:0005634">
    <property type="term" value="C:nucleus"/>
    <property type="evidence" value="ECO:0007669"/>
    <property type="project" value="TreeGrafter"/>
</dbReference>
<dbReference type="InterPro" id="IPR013087">
    <property type="entry name" value="Znf_C2H2_type"/>
</dbReference>
<evidence type="ECO:0000313" key="7">
    <source>
        <dbReference type="EMBL" id="JAS83319.1"/>
    </source>
</evidence>
<evidence type="ECO:0000256" key="3">
    <source>
        <dbReference type="ARBA" id="ARBA00022771"/>
    </source>
</evidence>
<name>A0A1B6I8T1_9HEMI</name>
<dbReference type="AlphaFoldDB" id="A0A1B6I8T1"/>
<keyword evidence="4" id="KW-0862">Zinc</keyword>